<keyword evidence="2" id="KW-1185">Reference proteome</keyword>
<name>A0ACC0BFH2_CATRO</name>
<dbReference type="Proteomes" id="UP001060085">
    <property type="component" value="Linkage Group LG03"/>
</dbReference>
<gene>
    <name evidence="1" type="ORF">M9H77_11730</name>
</gene>
<accession>A0ACC0BFH2</accession>
<evidence type="ECO:0000313" key="1">
    <source>
        <dbReference type="EMBL" id="KAI5671366.1"/>
    </source>
</evidence>
<protein>
    <submittedName>
        <fullName evidence="1">Uncharacterized protein</fullName>
    </submittedName>
</protein>
<reference evidence="2" key="1">
    <citation type="journal article" date="2023" name="Nat. Plants">
        <title>Single-cell RNA sequencing provides a high-resolution roadmap for understanding the multicellular compartmentation of specialized metabolism.</title>
        <authorList>
            <person name="Sun S."/>
            <person name="Shen X."/>
            <person name="Li Y."/>
            <person name="Li Y."/>
            <person name="Wang S."/>
            <person name="Li R."/>
            <person name="Zhang H."/>
            <person name="Shen G."/>
            <person name="Guo B."/>
            <person name="Wei J."/>
            <person name="Xu J."/>
            <person name="St-Pierre B."/>
            <person name="Chen S."/>
            <person name="Sun C."/>
        </authorList>
    </citation>
    <scope>NUCLEOTIDE SEQUENCE [LARGE SCALE GENOMIC DNA]</scope>
</reference>
<comment type="caution">
    <text evidence="1">The sequence shown here is derived from an EMBL/GenBank/DDBJ whole genome shotgun (WGS) entry which is preliminary data.</text>
</comment>
<dbReference type="EMBL" id="CM044703">
    <property type="protein sequence ID" value="KAI5671366.1"/>
    <property type="molecule type" value="Genomic_DNA"/>
</dbReference>
<organism evidence="1 2">
    <name type="scientific">Catharanthus roseus</name>
    <name type="common">Madagascar periwinkle</name>
    <name type="synonym">Vinca rosea</name>
    <dbReference type="NCBI Taxonomy" id="4058"/>
    <lineage>
        <taxon>Eukaryota</taxon>
        <taxon>Viridiplantae</taxon>
        <taxon>Streptophyta</taxon>
        <taxon>Embryophyta</taxon>
        <taxon>Tracheophyta</taxon>
        <taxon>Spermatophyta</taxon>
        <taxon>Magnoliopsida</taxon>
        <taxon>eudicotyledons</taxon>
        <taxon>Gunneridae</taxon>
        <taxon>Pentapetalae</taxon>
        <taxon>asterids</taxon>
        <taxon>lamiids</taxon>
        <taxon>Gentianales</taxon>
        <taxon>Apocynaceae</taxon>
        <taxon>Rauvolfioideae</taxon>
        <taxon>Vinceae</taxon>
        <taxon>Catharanthinae</taxon>
        <taxon>Catharanthus</taxon>
    </lineage>
</organism>
<sequence length="113" mass="12745">MSILSVSETWSLHSHTTILGTMKDKIIAEVGTYYVDSSENEVGSSNIKIQLEGVQKKNVVIPPTMPLGQLRLSRIHVCLSALNYKSKNKSITPWATLRSIIYNMQRKTKQCEH</sequence>
<proteinExistence type="predicted"/>
<evidence type="ECO:0000313" key="2">
    <source>
        <dbReference type="Proteomes" id="UP001060085"/>
    </source>
</evidence>